<name>A0A3N2PTX6_SODAK</name>
<feature type="signal peptide" evidence="1">
    <location>
        <begin position="1"/>
        <end position="22"/>
    </location>
</feature>
<dbReference type="EMBL" id="ML119056">
    <property type="protein sequence ID" value="ROT37959.1"/>
    <property type="molecule type" value="Genomic_DNA"/>
</dbReference>
<evidence type="ECO:0000313" key="2">
    <source>
        <dbReference type="EMBL" id="ROT37959.1"/>
    </source>
</evidence>
<evidence type="ECO:0000256" key="1">
    <source>
        <dbReference type="SAM" id="SignalP"/>
    </source>
</evidence>
<accession>A0A3N2PTX6</accession>
<gene>
    <name evidence="2" type="ORF">SODALDRAFT_333721</name>
</gene>
<protein>
    <submittedName>
        <fullName evidence="2">Uncharacterized protein</fullName>
    </submittedName>
</protein>
<proteinExistence type="predicted"/>
<organism evidence="2 3">
    <name type="scientific">Sodiomyces alkalinus (strain CBS 110278 / VKM F-3762 / F11)</name>
    <name type="common">Alkaliphilic filamentous fungus</name>
    <dbReference type="NCBI Taxonomy" id="1314773"/>
    <lineage>
        <taxon>Eukaryota</taxon>
        <taxon>Fungi</taxon>
        <taxon>Dikarya</taxon>
        <taxon>Ascomycota</taxon>
        <taxon>Pezizomycotina</taxon>
        <taxon>Sordariomycetes</taxon>
        <taxon>Hypocreomycetidae</taxon>
        <taxon>Glomerellales</taxon>
        <taxon>Plectosphaerellaceae</taxon>
        <taxon>Sodiomyces</taxon>
    </lineage>
</organism>
<keyword evidence="1" id="KW-0732">Signal</keyword>
<dbReference type="OrthoDB" id="5152093at2759"/>
<keyword evidence="3" id="KW-1185">Reference proteome</keyword>
<dbReference type="RefSeq" id="XP_028465765.1">
    <property type="nucleotide sequence ID" value="XM_028612054.1"/>
</dbReference>
<feature type="chain" id="PRO_5018252398" evidence="1">
    <location>
        <begin position="23"/>
        <end position="136"/>
    </location>
</feature>
<evidence type="ECO:0000313" key="3">
    <source>
        <dbReference type="Proteomes" id="UP000272025"/>
    </source>
</evidence>
<dbReference type="GeneID" id="39580532"/>
<dbReference type="AlphaFoldDB" id="A0A3N2PTX6"/>
<reference evidence="2 3" key="1">
    <citation type="journal article" date="2018" name="Mol. Ecol.">
        <title>The obligate alkalophilic soda-lake fungus Sodiomyces alkalinus has shifted to a protein diet.</title>
        <authorList>
            <person name="Grum-Grzhimaylo A.A."/>
            <person name="Falkoski D.L."/>
            <person name="van den Heuvel J."/>
            <person name="Valero-Jimenez C.A."/>
            <person name="Min B."/>
            <person name="Choi I.G."/>
            <person name="Lipzen A."/>
            <person name="Daum C.G."/>
            <person name="Aanen D.K."/>
            <person name="Tsang A."/>
            <person name="Henrissat B."/>
            <person name="Bilanenko E.N."/>
            <person name="de Vries R.P."/>
            <person name="van Kan J.A.L."/>
            <person name="Grigoriev I.V."/>
            <person name="Debets A.J.M."/>
        </authorList>
    </citation>
    <scope>NUCLEOTIDE SEQUENCE [LARGE SCALE GENOMIC DNA]</scope>
    <source>
        <strain evidence="2 3">F11</strain>
    </source>
</reference>
<sequence length="136" mass="15262">MTNLRKHVLTFFLYIAVAIVMADTVPFNHFEVNPGQLSPFGLLHGPEAGPQNREWHMFDCARPCGDRCLRPEQQCCEAKMGLYCENGQNCHPRGCCPSGQLCDQLPGDCIDDESRHMCGSRKYLIYTCSELVGFSS</sequence>
<dbReference type="Proteomes" id="UP000272025">
    <property type="component" value="Unassembled WGS sequence"/>
</dbReference>